<evidence type="ECO:0000256" key="1">
    <source>
        <dbReference type="ARBA" id="ARBA00005986"/>
    </source>
</evidence>
<accession>A0A370TJX8</accession>
<dbReference type="RefSeq" id="XP_031868486.1">
    <property type="nucleotide sequence ID" value="XM_032015065.1"/>
</dbReference>
<dbReference type="GO" id="GO:0016491">
    <property type="term" value="F:oxidoreductase activity"/>
    <property type="evidence" value="ECO:0007669"/>
    <property type="project" value="InterPro"/>
</dbReference>
<reference evidence="3 4" key="1">
    <citation type="journal article" date="2018" name="IMA Fungus">
        <title>IMA Genome-F 9: Draft genome sequence of Annulohypoxylon stygium, Aspergillus mulundensis, Berkeleyomyces basicola (syn. Thielaviopsis basicola), Ceratocystis smalleyi, two Cercospora beticola strains, Coleophoma cylindrospora, Fusarium fracticaudum, Phialophora cf. hyalina, and Morchella septimelata.</title>
        <authorList>
            <person name="Wingfield B.D."/>
            <person name="Bills G.F."/>
            <person name="Dong Y."/>
            <person name="Huang W."/>
            <person name="Nel W.J."/>
            <person name="Swalarsk-Parry B.S."/>
            <person name="Vaghefi N."/>
            <person name="Wilken P.M."/>
            <person name="An Z."/>
            <person name="de Beer Z.W."/>
            <person name="De Vos L."/>
            <person name="Chen L."/>
            <person name="Duong T.A."/>
            <person name="Gao Y."/>
            <person name="Hammerbacher A."/>
            <person name="Kikkert J.R."/>
            <person name="Li Y."/>
            <person name="Li H."/>
            <person name="Li K."/>
            <person name="Li Q."/>
            <person name="Liu X."/>
            <person name="Ma X."/>
            <person name="Naidoo K."/>
            <person name="Pethybridge S.J."/>
            <person name="Sun J."/>
            <person name="Steenkamp E.T."/>
            <person name="van der Nest M.A."/>
            <person name="van Wyk S."/>
            <person name="Wingfield M.J."/>
            <person name="Xiong C."/>
            <person name="Yue Q."/>
            <person name="Zhang X."/>
        </authorList>
    </citation>
    <scope>NUCLEOTIDE SEQUENCE [LARGE SCALE GENOMIC DNA]</scope>
    <source>
        <strain evidence="3 4">BP 5553</strain>
    </source>
</reference>
<protein>
    <recommendedName>
        <fullName evidence="2">EthD domain-containing protein</fullName>
    </recommendedName>
</protein>
<feature type="domain" description="EthD" evidence="2">
    <location>
        <begin position="11"/>
        <end position="68"/>
    </location>
</feature>
<proteinExistence type="inferred from homology"/>
<dbReference type="Proteomes" id="UP000254866">
    <property type="component" value="Unassembled WGS sequence"/>
</dbReference>
<dbReference type="Gene3D" id="3.30.70.100">
    <property type="match status" value="1"/>
</dbReference>
<comment type="caution">
    <text evidence="3">The sequence shown here is derived from an EMBL/GenBank/DDBJ whole genome shotgun (WGS) entry which is preliminary data.</text>
</comment>
<evidence type="ECO:0000313" key="3">
    <source>
        <dbReference type="EMBL" id="RDL35830.1"/>
    </source>
</evidence>
<name>A0A370TJX8_9HELO</name>
<dbReference type="InterPro" id="IPR009799">
    <property type="entry name" value="EthD_dom"/>
</dbReference>
<dbReference type="OrthoDB" id="3183782at2759"/>
<dbReference type="Pfam" id="PF07110">
    <property type="entry name" value="EthD"/>
    <property type="match status" value="1"/>
</dbReference>
<dbReference type="EMBL" id="NPIC01000005">
    <property type="protein sequence ID" value="RDL35830.1"/>
    <property type="molecule type" value="Genomic_DNA"/>
</dbReference>
<dbReference type="GeneID" id="43599291"/>
<evidence type="ECO:0000259" key="2">
    <source>
        <dbReference type="Pfam" id="PF07110"/>
    </source>
</evidence>
<gene>
    <name evidence="3" type="ORF">BP5553_06442</name>
</gene>
<keyword evidence="4" id="KW-1185">Reference proteome</keyword>
<dbReference type="AlphaFoldDB" id="A0A370TJX8"/>
<organism evidence="3 4">
    <name type="scientific">Venustampulla echinocandica</name>
    <dbReference type="NCBI Taxonomy" id="2656787"/>
    <lineage>
        <taxon>Eukaryota</taxon>
        <taxon>Fungi</taxon>
        <taxon>Dikarya</taxon>
        <taxon>Ascomycota</taxon>
        <taxon>Pezizomycotina</taxon>
        <taxon>Leotiomycetes</taxon>
        <taxon>Helotiales</taxon>
        <taxon>Pleuroascaceae</taxon>
        <taxon>Venustampulla</taxon>
    </lineage>
</organism>
<evidence type="ECO:0000313" key="4">
    <source>
        <dbReference type="Proteomes" id="UP000254866"/>
    </source>
</evidence>
<sequence>MPAQALLKRNPALTKEQFSEYWYNNHALCVVPMFLHCGVQSYAQVHGPLHTNDPELSTTLSEWDGAAETELTPLLLAALTDPSSVPKWIVEYHHHVMLQDERQFLTSEAMQHLKQVGEGTVTGVRKVIIENGKCVVEIPESVWSVWREYEKKGNAEHKF</sequence>
<comment type="similarity">
    <text evidence="1">Belongs to the tpcK family.</text>
</comment>